<dbReference type="PANTHER" id="PTHR46663">
    <property type="entry name" value="DIGUANYLATE CYCLASE DGCT-RELATED"/>
    <property type="match status" value="1"/>
</dbReference>
<dbReference type="Pfam" id="PF13185">
    <property type="entry name" value="GAF_2"/>
    <property type="match status" value="1"/>
</dbReference>
<dbReference type="SUPFAM" id="SSF55073">
    <property type="entry name" value="Nucleotide cyclase"/>
    <property type="match status" value="1"/>
</dbReference>
<dbReference type="InterPro" id="IPR029787">
    <property type="entry name" value="Nucleotide_cyclase"/>
</dbReference>
<dbReference type="SMART" id="SM00065">
    <property type="entry name" value="GAF"/>
    <property type="match status" value="1"/>
</dbReference>
<sequence>MTKHSKYLQKESSLIQMLDPLVADWNKNQRPPINIAASNLAAEIDFSRLNGLFDNFLQAIGVVIALIGLDGKVLASSKWQRACMQFHRVNKTTLQRCHESDVDLSSNMQQGKNYAIYKCRNGLTDCATPLVIDDIHIANLFIGQFFLTEPDNHFFAEQGQQLGFSNQEYLAAIAEVPIIDEAKLPALLNLLTSLAQQIAELSMANQRYARTISTVEQQIAERTQELELQNLILSQISQGANLSDILTSMVRQIELLHPEMYCSVLLLDESGQHLRHGAAPSLPDFYNQAINGLPIGLGQGSCGTAAFTGEAVIVADINSHPYWQPFLRLTKPANLAACWSHPIKNAKGKVLGTFGIYHRTPCKPSTAQQEKIANYSHLAELAISRSLSLDKIHRLAFYDDLTGLPNRRLLEERLAHAMLSSKRSKSYCAIMFVDLDNFKPVNDLYGHKTGDGVLHEVGKRICSMVREADTVARFGGDEFIVLLHDIAKSKAHCKKRAEQIAIKIAATINEPLLIDPEHQLLHRCSSSIGLVLFSGQQLSSDILLRQADAAMYQAKSQGKNQLRWYQH</sequence>
<dbReference type="AlphaFoldDB" id="A0A0M2V8Y2"/>
<dbReference type="PROSITE" id="PS50887">
    <property type="entry name" value="GGDEF"/>
    <property type="match status" value="1"/>
</dbReference>
<dbReference type="InterPro" id="IPR029016">
    <property type="entry name" value="GAF-like_dom_sf"/>
</dbReference>
<evidence type="ECO:0000259" key="2">
    <source>
        <dbReference type="PROSITE" id="PS50887"/>
    </source>
</evidence>
<dbReference type="InterPro" id="IPR000160">
    <property type="entry name" value="GGDEF_dom"/>
</dbReference>
<dbReference type="NCBIfam" id="TIGR00254">
    <property type="entry name" value="GGDEF"/>
    <property type="match status" value="1"/>
</dbReference>
<reference evidence="3 4" key="1">
    <citation type="submission" date="2015-03" db="EMBL/GenBank/DDBJ databases">
        <title>Draft genome sequences of two protease-producing strains of Arsukibacterium isolated from two cold and alkaline environments.</title>
        <authorList>
            <person name="Lylloff J.E."/>
            <person name="Skov L.B."/>
            <person name="Jepsen M."/>
            <person name="Hallin P.F."/>
            <person name="Sorensen S.J."/>
            <person name="Stougaard P."/>
            <person name="Glaring M.A."/>
        </authorList>
    </citation>
    <scope>NUCLEOTIDE SEQUENCE [LARGE SCALE GENOMIC DNA]</scope>
    <source>
        <strain evidence="3 4">GCM72</strain>
    </source>
</reference>
<dbReference type="SMART" id="SM00267">
    <property type="entry name" value="GGDEF"/>
    <property type="match status" value="1"/>
</dbReference>
<evidence type="ECO:0000256" key="1">
    <source>
        <dbReference type="ARBA" id="ARBA00001946"/>
    </source>
</evidence>
<evidence type="ECO:0000313" key="4">
    <source>
        <dbReference type="Proteomes" id="UP000034228"/>
    </source>
</evidence>
<dbReference type="InterPro" id="IPR003018">
    <property type="entry name" value="GAF"/>
</dbReference>
<dbReference type="CDD" id="cd01949">
    <property type="entry name" value="GGDEF"/>
    <property type="match status" value="1"/>
</dbReference>
<protein>
    <submittedName>
        <fullName evidence="3">Diguanylate cyclase</fullName>
    </submittedName>
</protein>
<dbReference type="Pfam" id="PF00990">
    <property type="entry name" value="GGDEF"/>
    <property type="match status" value="1"/>
</dbReference>
<proteinExistence type="predicted"/>
<keyword evidence="4" id="KW-1185">Reference proteome</keyword>
<comment type="cofactor">
    <cofactor evidence="1">
        <name>Mg(2+)</name>
        <dbReference type="ChEBI" id="CHEBI:18420"/>
    </cofactor>
</comment>
<dbReference type="GO" id="GO:0003824">
    <property type="term" value="F:catalytic activity"/>
    <property type="evidence" value="ECO:0007669"/>
    <property type="project" value="UniProtKB-ARBA"/>
</dbReference>
<feature type="domain" description="GGDEF" evidence="2">
    <location>
        <begin position="426"/>
        <end position="567"/>
    </location>
</feature>
<dbReference type="RefSeq" id="WP_046557459.1">
    <property type="nucleotide sequence ID" value="NZ_LAHO01000008.1"/>
</dbReference>
<name>A0A0M2V8Y2_9GAMM</name>
<dbReference type="PANTHER" id="PTHR46663:SF2">
    <property type="entry name" value="GGDEF DOMAIN-CONTAINING PROTEIN"/>
    <property type="match status" value="1"/>
</dbReference>
<dbReference type="InterPro" id="IPR043128">
    <property type="entry name" value="Rev_trsase/Diguanyl_cyclase"/>
</dbReference>
<dbReference type="FunFam" id="3.30.70.270:FF:000001">
    <property type="entry name" value="Diguanylate cyclase domain protein"/>
    <property type="match status" value="1"/>
</dbReference>
<dbReference type="InterPro" id="IPR018771">
    <property type="entry name" value="PocR_dom"/>
</dbReference>
<dbReference type="Pfam" id="PF10114">
    <property type="entry name" value="PocR"/>
    <property type="match status" value="1"/>
</dbReference>
<comment type="caution">
    <text evidence="3">The sequence shown here is derived from an EMBL/GenBank/DDBJ whole genome shotgun (WGS) entry which is preliminary data.</text>
</comment>
<dbReference type="PATRIC" id="fig|336831.14.peg.207"/>
<accession>A0A0M2V8Y2</accession>
<gene>
    <name evidence="3" type="ORF">WG68_09525</name>
</gene>
<evidence type="ECO:0000313" key="3">
    <source>
        <dbReference type="EMBL" id="KKO45613.1"/>
    </source>
</evidence>
<dbReference type="Gene3D" id="3.30.450.40">
    <property type="match status" value="1"/>
</dbReference>
<organism evidence="3 4">
    <name type="scientific">Arsukibacterium ikkense</name>
    <dbReference type="NCBI Taxonomy" id="336831"/>
    <lineage>
        <taxon>Bacteria</taxon>
        <taxon>Pseudomonadati</taxon>
        <taxon>Pseudomonadota</taxon>
        <taxon>Gammaproteobacteria</taxon>
        <taxon>Chromatiales</taxon>
        <taxon>Chromatiaceae</taxon>
        <taxon>Arsukibacterium</taxon>
    </lineage>
</organism>
<dbReference type="EMBL" id="LAHO01000008">
    <property type="protein sequence ID" value="KKO45613.1"/>
    <property type="molecule type" value="Genomic_DNA"/>
</dbReference>
<dbReference type="OrthoDB" id="5623169at2"/>
<dbReference type="Gene3D" id="3.30.70.270">
    <property type="match status" value="1"/>
</dbReference>
<dbReference type="InterPro" id="IPR052163">
    <property type="entry name" value="DGC-Regulatory_Protein"/>
</dbReference>
<dbReference type="Proteomes" id="UP000034228">
    <property type="component" value="Unassembled WGS sequence"/>
</dbReference>
<dbReference type="STRING" id="336831.WG68_09525"/>
<dbReference type="SUPFAM" id="SSF55781">
    <property type="entry name" value="GAF domain-like"/>
    <property type="match status" value="1"/>
</dbReference>